<accession>A0AA89C0E0</accession>
<comment type="caution">
    <text evidence="18">The sequence shown here is derived from an EMBL/GenBank/DDBJ whole genome shotgun (WGS) entry which is preliminary data.</text>
</comment>
<reference evidence="18" key="1">
    <citation type="submission" date="2019-08" db="EMBL/GenBank/DDBJ databases">
        <title>The improved chromosome-level genome for the pearl oyster Pinctada fucata martensii using PacBio sequencing and Hi-C.</title>
        <authorList>
            <person name="Zheng Z."/>
        </authorList>
    </citation>
    <scope>NUCLEOTIDE SEQUENCE</scope>
    <source>
        <strain evidence="18">ZZ-2019</strain>
        <tissue evidence="18">Adductor muscle</tissue>
    </source>
</reference>
<comment type="catalytic activity">
    <reaction evidence="10">
        <text>(R)-lanthionine ketimine + NADPH + 2 H(+) = (3R,5R)-1,4-thiomorpholine-3,5-dicarboxylate + NADP(+)</text>
        <dbReference type="Rhea" id="RHEA:68040"/>
        <dbReference type="ChEBI" id="CHEBI:15378"/>
        <dbReference type="ChEBI" id="CHEBI:57783"/>
        <dbReference type="ChEBI" id="CHEBI:58349"/>
        <dbReference type="ChEBI" id="CHEBI:176891"/>
        <dbReference type="ChEBI" id="CHEBI:176892"/>
    </reaction>
    <physiologicalReaction direction="left-to-right" evidence="10">
        <dbReference type="Rhea" id="RHEA:68041"/>
    </physiologicalReaction>
</comment>
<comment type="catalytic activity">
    <reaction evidence="11">
        <text>(S)-cystathionine ketimine + NADH + 2 H(+) = (3R,5S)-2,3,5,6,7-pentahydro-1,4-thiazepine-3,5-dicarboxylate + NAD(+)</text>
        <dbReference type="Rhea" id="RHEA:68032"/>
        <dbReference type="ChEBI" id="CHEBI:15378"/>
        <dbReference type="ChEBI" id="CHEBI:57540"/>
        <dbReference type="ChEBI" id="CHEBI:57945"/>
        <dbReference type="ChEBI" id="CHEBI:176808"/>
        <dbReference type="ChEBI" id="CHEBI:176810"/>
    </reaction>
    <physiologicalReaction direction="left-to-right" evidence="11">
        <dbReference type="Rhea" id="RHEA:68033"/>
    </physiologicalReaction>
</comment>
<dbReference type="InterPro" id="IPR003462">
    <property type="entry name" value="ODC_Mu_crystall"/>
</dbReference>
<comment type="catalytic activity">
    <reaction evidence="9">
        <text>(S)-cystathionine ketimine + NADPH + 2 H(+) = (3R,5S)-2,3,5,6,7-pentahydro-1,4-thiazepine-3,5-dicarboxylate + NADP(+)</text>
        <dbReference type="Rhea" id="RHEA:68036"/>
        <dbReference type="ChEBI" id="CHEBI:15378"/>
        <dbReference type="ChEBI" id="CHEBI:57783"/>
        <dbReference type="ChEBI" id="CHEBI:58349"/>
        <dbReference type="ChEBI" id="CHEBI:176808"/>
        <dbReference type="ChEBI" id="CHEBI:176810"/>
    </reaction>
    <physiologicalReaction direction="left-to-right" evidence="9">
        <dbReference type="Rhea" id="RHEA:68037"/>
    </physiologicalReaction>
</comment>
<dbReference type="Gene3D" id="3.40.50.720">
    <property type="entry name" value="NAD(P)-binding Rossmann-like Domain"/>
    <property type="match status" value="1"/>
</dbReference>
<evidence type="ECO:0000256" key="15">
    <source>
        <dbReference type="ARBA" id="ARBA00093567"/>
    </source>
</evidence>
<evidence type="ECO:0000256" key="1">
    <source>
        <dbReference type="ARBA" id="ARBA00008903"/>
    </source>
</evidence>
<name>A0AA89C0E0_PINIB</name>
<comment type="catalytic activity">
    <reaction evidence="14">
        <text>L-pipecolate + NADP(+) = Delta(1)-piperideine-2-carboxylate + NADPH + H(+)</text>
        <dbReference type="Rhea" id="RHEA:12524"/>
        <dbReference type="ChEBI" id="CHEBI:15378"/>
        <dbReference type="ChEBI" id="CHEBI:57783"/>
        <dbReference type="ChEBI" id="CHEBI:58349"/>
        <dbReference type="ChEBI" id="CHEBI:61185"/>
        <dbReference type="ChEBI" id="CHEBI:77631"/>
        <dbReference type="EC" id="1.5.1.1"/>
    </reaction>
    <physiologicalReaction direction="right-to-left" evidence="14">
        <dbReference type="Rhea" id="RHEA:12526"/>
    </physiologicalReaction>
</comment>
<comment type="catalytic activity">
    <reaction evidence="13">
        <text>L-proline + NAD(+) = 1-pyrroline-2-carboxylate + NADH + H(+)</text>
        <dbReference type="Rhea" id="RHEA:20321"/>
        <dbReference type="ChEBI" id="CHEBI:15378"/>
        <dbReference type="ChEBI" id="CHEBI:39785"/>
        <dbReference type="ChEBI" id="CHEBI:57540"/>
        <dbReference type="ChEBI" id="CHEBI:57945"/>
        <dbReference type="ChEBI" id="CHEBI:60039"/>
        <dbReference type="EC" id="1.5.1.1"/>
    </reaction>
    <physiologicalReaction direction="right-to-left" evidence="13">
        <dbReference type="Rhea" id="RHEA:20323"/>
    </physiologicalReaction>
</comment>
<comment type="subunit">
    <text evidence="15">Homodimer. Binds the thyroid hormone triiodothyronine (T3); T3 binding inhibits enzymatic activity.</text>
</comment>
<evidence type="ECO:0000313" key="19">
    <source>
        <dbReference type="Proteomes" id="UP001186944"/>
    </source>
</evidence>
<dbReference type="PANTHER" id="PTHR13812">
    <property type="entry name" value="KETIMINE REDUCTASE MU-CRYSTALLIN"/>
    <property type="match status" value="1"/>
</dbReference>
<evidence type="ECO:0000256" key="9">
    <source>
        <dbReference type="ARBA" id="ARBA00093227"/>
    </source>
</evidence>
<comment type="catalytic activity">
    <reaction evidence="6">
        <text>Delta(2)-thiazoline-2-carboxylate + NADPH + 2 H(+) = L-thiazolidine-2-carboxylate + NADP(+)</text>
        <dbReference type="Rhea" id="RHEA:68072"/>
        <dbReference type="ChEBI" id="CHEBI:15378"/>
        <dbReference type="ChEBI" id="CHEBI:57783"/>
        <dbReference type="ChEBI" id="CHEBI:58349"/>
        <dbReference type="ChEBI" id="CHEBI:176895"/>
        <dbReference type="ChEBI" id="CHEBI:176896"/>
    </reaction>
    <physiologicalReaction direction="left-to-right" evidence="6">
        <dbReference type="Rhea" id="RHEA:68073"/>
    </physiologicalReaction>
</comment>
<dbReference type="EMBL" id="VSWD01000010">
    <property type="protein sequence ID" value="KAK3089442.1"/>
    <property type="molecule type" value="Genomic_DNA"/>
</dbReference>
<dbReference type="InterPro" id="IPR036291">
    <property type="entry name" value="NAD(P)-bd_dom_sf"/>
</dbReference>
<gene>
    <name evidence="18" type="ORF">FSP39_003629</name>
</gene>
<protein>
    <recommendedName>
        <fullName evidence="3">Ketimine reductase mu-crystallin</fullName>
        <ecNumber evidence="16">1.5.1.1</ecNumber>
        <ecNumber evidence="2">1.5.1.25</ecNumber>
    </recommendedName>
    <alternativeName>
        <fullName evidence="17">1-piperideine-2-carboxylate/1-pyrroline-2-carboxylate reductase</fullName>
    </alternativeName>
    <alternativeName>
        <fullName evidence="4">NADP-regulated thyroid-hormone-binding protein</fullName>
    </alternativeName>
</protein>
<evidence type="ECO:0000256" key="12">
    <source>
        <dbReference type="ARBA" id="ARBA00093263"/>
    </source>
</evidence>
<comment type="catalytic activity">
    <reaction evidence="5">
        <text>L-pipecolate + NAD(+) = Delta(1)-piperideine-2-carboxylate + NADH + H(+)</text>
        <dbReference type="Rhea" id="RHEA:30807"/>
        <dbReference type="ChEBI" id="CHEBI:15378"/>
        <dbReference type="ChEBI" id="CHEBI:57540"/>
        <dbReference type="ChEBI" id="CHEBI:57945"/>
        <dbReference type="ChEBI" id="CHEBI:61185"/>
        <dbReference type="ChEBI" id="CHEBI:77631"/>
        <dbReference type="EC" id="1.5.1.1"/>
    </reaction>
    <physiologicalReaction direction="right-to-left" evidence="5">
        <dbReference type="Rhea" id="RHEA:30809"/>
    </physiologicalReaction>
</comment>
<proteinExistence type="inferred from homology"/>
<evidence type="ECO:0000256" key="13">
    <source>
        <dbReference type="ARBA" id="ARBA00093264"/>
    </source>
</evidence>
<dbReference type="FunFam" id="3.40.50.720:FF:000241">
    <property type="entry name" value="ketimine reductase mu-crystallin"/>
    <property type="match status" value="1"/>
</dbReference>
<evidence type="ECO:0000256" key="2">
    <source>
        <dbReference type="ARBA" id="ARBA00012883"/>
    </source>
</evidence>
<dbReference type="GO" id="GO:0005737">
    <property type="term" value="C:cytoplasm"/>
    <property type="evidence" value="ECO:0007669"/>
    <property type="project" value="TreeGrafter"/>
</dbReference>
<evidence type="ECO:0000256" key="16">
    <source>
        <dbReference type="ARBA" id="ARBA00093598"/>
    </source>
</evidence>
<comment type="similarity">
    <text evidence="1">Belongs to the ornithine cyclodeaminase/mu-crystallin family.</text>
</comment>
<dbReference type="SUPFAM" id="SSF51735">
    <property type="entry name" value="NAD(P)-binding Rossmann-fold domains"/>
    <property type="match status" value="1"/>
</dbReference>
<evidence type="ECO:0000313" key="18">
    <source>
        <dbReference type="EMBL" id="KAK3089442.1"/>
    </source>
</evidence>
<dbReference type="InterPro" id="IPR023401">
    <property type="entry name" value="ODC_N"/>
</dbReference>
<evidence type="ECO:0000256" key="11">
    <source>
        <dbReference type="ARBA" id="ARBA00093250"/>
    </source>
</evidence>
<evidence type="ECO:0000256" key="14">
    <source>
        <dbReference type="ARBA" id="ARBA00093273"/>
    </source>
</evidence>
<dbReference type="AlphaFoldDB" id="A0AA89C0E0"/>
<dbReference type="PANTHER" id="PTHR13812:SF19">
    <property type="entry name" value="KETIMINE REDUCTASE MU-CRYSTALLIN"/>
    <property type="match status" value="1"/>
</dbReference>
<evidence type="ECO:0000256" key="4">
    <source>
        <dbReference type="ARBA" id="ARBA00033420"/>
    </source>
</evidence>
<organism evidence="18 19">
    <name type="scientific">Pinctada imbricata</name>
    <name type="common">Atlantic pearl-oyster</name>
    <name type="synonym">Pinctada martensii</name>
    <dbReference type="NCBI Taxonomy" id="66713"/>
    <lineage>
        <taxon>Eukaryota</taxon>
        <taxon>Metazoa</taxon>
        <taxon>Spiralia</taxon>
        <taxon>Lophotrochozoa</taxon>
        <taxon>Mollusca</taxon>
        <taxon>Bivalvia</taxon>
        <taxon>Autobranchia</taxon>
        <taxon>Pteriomorphia</taxon>
        <taxon>Pterioida</taxon>
        <taxon>Pterioidea</taxon>
        <taxon>Pteriidae</taxon>
        <taxon>Pinctada</taxon>
    </lineage>
</organism>
<dbReference type="PIRSF" id="PIRSF001439">
    <property type="entry name" value="CryM"/>
    <property type="match status" value="1"/>
</dbReference>
<comment type="catalytic activity">
    <reaction evidence="8">
        <text>(3R)-1,4-thiomorpholine-3-carboxylate + NAD(+) = 3,4-dehydrothiomorpholine-3-carboxylate + NADH + 2 H(+)</text>
        <dbReference type="Rhea" id="RHEA:12504"/>
        <dbReference type="ChEBI" id="CHEBI:15378"/>
        <dbReference type="ChEBI" id="CHEBI:57540"/>
        <dbReference type="ChEBI" id="CHEBI:57945"/>
        <dbReference type="ChEBI" id="CHEBI:58517"/>
        <dbReference type="ChEBI" id="CHEBI:176873"/>
        <dbReference type="EC" id="1.5.1.25"/>
    </reaction>
    <physiologicalReaction direction="right-to-left" evidence="8">
        <dbReference type="Rhea" id="RHEA:12506"/>
    </physiologicalReaction>
</comment>
<dbReference type="Proteomes" id="UP001186944">
    <property type="component" value="Unassembled WGS sequence"/>
</dbReference>
<dbReference type="GO" id="GO:0050241">
    <property type="term" value="F:pyrroline-2-carboxylate reductase activity"/>
    <property type="evidence" value="ECO:0007669"/>
    <property type="project" value="UniProtKB-EC"/>
</dbReference>
<evidence type="ECO:0000256" key="7">
    <source>
        <dbReference type="ARBA" id="ARBA00093203"/>
    </source>
</evidence>
<sequence>MNVKLVSAAEVKNVLTFKDLIPLMENALKKFSEKKIEQPVRTVIPVRESNGFLGIMPAYSSQDQALAAKLVTFFPHNTDVPTHNAVIVVFNTSTGVPEMLMDGEVITTMRTAAVSAVATKHLCSVEEPRLAILGSGVQARSHYQALSTLMKFKDVRIWSRTSANAESLSKELGCTSCNSAEEAVKDADVIITVTSSSKPVLMKEWVKPGAYINAVGACRPDWHEIDPALMNSAVLYVDSRNAALKESGDVILAKAEIYAEVGEVISGQKEVVKGKTTLFKSLGLAIEDVMSAKLVAELLSKTE</sequence>
<dbReference type="GO" id="GO:0047127">
    <property type="term" value="F:thiomorpholine-carboxylate dehydrogenase activity"/>
    <property type="evidence" value="ECO:0007669"/>
    <property type="project" value="UniProtKB-EC"/>
</dbReference>
<evidence type="ECO:0000256" key="3">
    <source>
        <dbReference type="ARBA" id="ARBA00015173"/>
    </source>
</evidence>
<evidence type="ECO:0000256" key="8">
    <source>
        <dbReference type="ARBA" id="ARBA00093226"/>
    </source>
</evidence>
<comment type="catalytic activity">
    <reaction evidence="7">
        <text>L-proline + NADP(+) = 1-pyrroline-2-carboxylate + NADPH + H(+)</text>
        <dbReference type="Rhea" id="RHEA:20317"/>
        <dbReference type="ChEBI" id="CHEBI:15378"/>
        <dbReference type="ChEBI" id="CHEBI:39785"/>
        <dbReference type="ChEBI" id="CHEBI:57783"/>
        <dbReference type="ChEBI" id="CHEBI:58349"/>
        <dbReference type="ChEBI" id="CHEBI:60039"/>
        <dbReference type="EC" id="1.5.1.1"/>
    </reaction>
    <physiologicalReaction direction="right-to-left" evidence="7">
        <dbReference type="Rhea" id="RHEA:20319"/>
    </physiologicalReaction>
</comment>
<dbReference type="Pfam" id="PF02423">
    <property type="entry name" value="OCD_Mu_crystall"/>
    <property type="match status" value="1"/>
</dbReference>
<evidence type="ECO:0000256" key="10">
    <source>
        <dbReference type="ARBA" id="ARBA00093248"/>
    </source>
</evidence>
<dbReference type="GO" id="GO:0042562">
    <property type="term" value="F:hormone binding"/>
    <property type="evidence" value="ECO:0007669"/>
    <property type="project" value="TreeGrafter"/>
</dbReference>
<evidence type="ECO:0000256" key="6">
    <source>
        <dbReference type="ARBA" id="ARBA00093197"/>
    </source>
</evidence>
<keyword evidence="19" id="KW-1185">Reference proteome</keyword>
<dbReference type="Gene3D" id="3.30.1780.10">
    <property type="entry name" value="ornithine cyclodeaminase, domain 1"/>
    <property type="match status" value="1"/>
</dbReference>
<evidence type="ECO:0000256" key="5">
    <source>
        <dbReference type="ARBA" id="ARBA00093190"/>
    </source>
</evidence>
<comment type="catalytic activity">
    <reaction evidence="12">
        <text>(3R)-1,4-thiomorpholine-3-carboxylate + NADP(+) = 3,4-dehydrothiomorpholine-3-carboxylate + NADPH + 2 H(+)</text>
        <dbReference type="Rhea" id="RHEA:12500"/>
        <dbReference type="ChEBI" id="CHEBI:15378"/>
        <dbReference type="ChEBI" id="CHEBI:57783"/>
        <dbReference type="ChEBI" id="CHEBI:58349"/>
        <dbReference type="ChEBI" id="CHEBI:58517"/>
        <dbReference type="ChEBI" id="CHEBI:176873"/>
        <dbReference type="EC" id="1.5.1.25"/>
    </reaction>
    <physiologicalReaction direction="right-to-left" evidence="12">
        <dbReference type="Rhea" id="RHEA:12502"/>
    </physiologicalReaction>
</comment>
<evidence type="ECO:0000256" key="17">
    <source>
        <dbReference type="ARBA" id="ARBA00093650"/>
    </source>
</evidence>
<dbReference type="EC" id="1.5.1.25" evidence="2"/>
<dbReference type="EC" id="1.5.1.1" evidence="16"/>